<gene>
    <name evidence="19" type="ORF">SAMN05216561_110115</name>
</gene>
<dbReference type="Gene3D" id="3.30.565.10">
    <property type="entry name" value="Histidine kinase-like ATPase, C-terminal domain"/>
    <property type="match status" value="1"/>
</dbReference>
<dbReference type="GO" id="GO:0000155">
    <property type="term" value="F:phosphorelay sensor kinase activity"/>
    <property type="evidence" value="ECO:0007669"/>
    <property type="project" value="InterPro"/>
</dbReference>
<dbReference type="InterPro" id="IPR005467">
    <property type="entry name" value="His_kinase_dom"/>
</dbReference>
<dbReference type="GO" id="GO:0005524">
    <property type="term" value="F:ATP binding"/>
    <property type="evidence" value="ECO:0007669"/>
    <property type="project" value="UniProtKB-KW"/>
</dbReference>
<dbReference type="InterPro" id="IPR036890">
    <property type="entry name" value="HATPase_C_sf"/>
</dbReference>
<feature type="transmembrane region" description="Helical" evidence="15">
    <location>
        <begin position="42"/>
        <end position="59"/>
    </location>
</feature>
<feature type="transmembrane region" description="Helical" evidence="15">
    <location>
        <begin position="135"/>
        <end position="160"/>
    </location>
</feature>
<evidence type="ECO:0000256" key="8">
    <source>
        <dbReference type="ARBA" id="ARBA00022777"/>
    </source>
</evidence>
<evidence type="ECO:0000256" key="9">
    <source>
        <dbReference type="ARBA" id="ARBA00022840"/>
    </source>
</evidence>
<dbReference type="SUPFAM" id="SSF47384">
    <property type="entry name" value="Homodimeric domain of signal transducing histidine kinase"/>
    <property type="match status" value="1"/>
</dbReference>
<evidence type="ECO:0000256" key="5">
    <source>
        <dbReference type="ARBA" id="ARBA00022553"/>
    </source>
</evidence>
<dbReference type="InterPro" id="IPR003594">
    <property type="entry name" value="HATPase_dom"/>
</dbReference>
<keyword evidence="15" id="KW-0812">Transmembrane</keyword>
<dbReference type="PROSITE" id="PS50110">
    <property type="entry name" value="RESPONSE_REGULATORY"/>
    <property type="match status" value="2"/>
</dbReference>
<feature type="transmembrane region" description="Helical" evidence="15">
    <location>
        <begin position="172"/>
        <end position="191"/>
    </location>
</feature>
<dbReference type="STRING" id="1005945.SAMN05216561_110115"/>
<dbReference type="CDD" id="cd00130">
    <property type="entry name" value="PAS"/>
    <property type="match status" value="1"/>
</dbReference>
<dbReference type="SMART" id="SM00388">
    <property type="entry name" value="HisKA"/>
    <property type="match status" value="1"/>
</dbReference>
<comment type="subcellular location">
    <subcellularLocation>
        <location evidence="2">Cell membrane</location>
    </subcellularLocation>
</comment>
<dbReference type="PROSITE" id="PS50112">
    <property type="entry name" value="PAS"/>
    <property type="match status" value="1"/>
</dbReference>
<dbReference type="AlphaFoldDB" id="A0A1I3JG87"/>
<dbReference type="SUPFAM" id="SSF52172">
    <property type="entry name" value="CheY-like"/>
    <property type="match status" value="2"/>
</dbReference>
<dbReference type="InterPro" id="IPR004358">
    <property type="entry name" value="Sig_transdc_His_kin-like_C"/>
</dbReference>
<keyword evidence="8" id="KW-0418">Kinase</keyword>
<dbReference type="InterPro" id="IPR011006">
    <property type="entry name" value="CheY-like_superfamily"/>
</dbReference>
<evidence type="ECO:0000256" key="3">
    <source>
        <dbReference type="ARBA" id="ARBA00006402"/>
    </source>
</evidence>
<keyword evidence="5 14" id="KW-0597">Phosphoprotein</keyword>
<organism evidence="19 20">
    <name type="scientific">Nocardioides psychrotolerans</name>
    <dbReference type="NCBI Taxonomy" id="1005945"/>
    <lineage>
        <taxon>Bacteria</taxon>
        <taxon>Bacillati</taxon>
        <taxon>Actinomycetota</taxon>
        <taxon>Actinomycetes</taxon>
        <taxon>Propionibacteriales</taxon>
        <taxon>Nocardioidaceae</taxon>
        <taxon>Nocardioides</taxon>
    </lineage>
</organism>
<dbReference type="GO" id="GO:0005886">
    <property type="term" value="C:plasma membrane"/>
    <property type="evidence" value="ECO:0007669"/>
    <property type="project" value="UniProtKB-SubCell"/>
</dbReference>
<reference evidence="19 20" key="1">
    <citation type="submission" date="2016-10" db="EMBL/GenBank/DDBJ databases">
        <authorList>
            <person name="de Groot N.N."/>
        </authorList>
    </citation>
    <scope>NUCLEOTIDE SEQUENCE [LARGE SCALE GENOMIC DNA]</scope>
    <source>
        <strain evidence="19 20">CGMCC 1.11156</strain>
    </source>
</reference>
<evidence type="ECO:0000256" key="4">
    <source>
        <dbReference type="ARBA" id="ARBA00012438"/>
    </source>
</evidence>
<dbReference type="PANTHER" id="PTHR45339">
    <property type="entry name" value="HYBRID SIGNAL TRANSDUCTION HISTIDINE KINASE J"/>
    <property type="match status" value="1"/>
</dbReference>
<evidence type="ECO:0000256" key="15">
    <source>
        <dbReference type="SAM" id="Phobius"/>
    </source>
</evidence>
<dbReference type="SMART" id="SM00387">
    <property type="entry name" value="HATPase_c"/>
    <property type="match status" value="1"/>
</dbReference>
<dbReference type="SUPFAM" id="SSF55785">
    <property type="entry name" value="PYP-like sensor domain (PAS domain)"/>
    <property type="match status" value="1"/>
</dbReference>
<comment type="catalytic activity">
    <reaction evidence="1">
        <text>ATP + protein L-histidine = ADP + protein N-phospho-L-histidine.</text>
        <dbReference type="EC" id="2.7.13.3"/>
    </reaction>
</comment>
<dbReference type="InterPro" id="IPR001789">
    <property type="entry name" value="Sig_transdc_resp-reg_receiver"/>
</dbReference>
<dbReference type="CDD" id="cd00082">
    <property type="entry name" value="HisKA"/>
    <property type="match status" value="1"/>
</dbReference>
<feature type="transmembrane region" description="Helical" evidence="15">
    <location>
        <begin position="295"/>
        <end position="312"/>
    </location>
</feature>
<dbReference type="InterPro" id="IPR036097">
    <property type="entry name" value="HisK_dim/P_sf"/>
</dbReference>
<sequence>MAVESVVKVLQVDPRLALAAALTALVVAVHLAVPTGVVGDGTYLLAIWAASGLAWLGAWRAPRAERLVPSLIATGLTLSAIGDLVWLAITWSGTEPDVSIADIPYLASYAGLGAALFVITLVRTRTGDRHVDGDAIIDALTIVVVSVLVFWSVSIIAIVADTSVSAATRVVWAAYPVADAVLLALVVRALLTPRSRSAIGLSFAVGAACWLASDLGYLLLPVEGLVSAVLDVGWMVGGLLMALAAFRRPTIVVAPVDEEEQEPGRDQWRLGIAIVPLLVPPALEVLSAARGDGGSPALLATGTVLLLALAFVRTSRLLGSERQARALVRRNRRLYERLTDNSSDAVLVVDADGAVVRHSPHLARLIGLASVPDDLHWTELIDPADLRVLDDVFREAQRRPGRPVTAELRVHPASGAERWISARLVDLTADPDVLGIAVALADISARKLVESELEVSRDAALAGSRAKSAFLATMSHEIRTPMNGVIGLTGLLLTTELDERQRQYAEGVRGAGEALLSLINDILDFSKVEAGKLQLETLDFDLVQVVEEAAELVAEPARAKDLELLAYSSPELPPGLRGDPSRIRQVLLNLASNAVKFTASGEVVIRAQLDDSTDGGVVVRFEVTDTGVGIDPADQHQLFDPFSQADSSTTRKYGGTGLGLAISRQLVTAMGGAIGVDSVPGEGSTFWFTLPLALAHEAVASSPPATELAGQRVLIVDDNQTNRLILSDQLGAWGMLTDAVEDGASALRRLDEALAAGTAYDAVVLDLCMPEMGGLELAALVSARPSAAPGMVLLTSGSDVTAEEGQRVGIGARLTKPVHLVRLAAALEEVLSATNAPRPAAPQTRVRPAPGSRGHVLVVEDSFTNQLVAVGILESLGYSTDVAGNGLEALDALGRSAFGAVLMDCQMPEMDGYDATREIRRREGTTRRTPVIAMTASVTEGERQRCLEAGMDDYLSKPVHPRDVGAMLDRWVPAPRPG</sequence>
<dbReference type="CDD" id="cd17546">
    <property type="entry name" value="REC_hyHK_CKI1_RcsC-like"/>
    <property type="match status" value="1"/>
</dbReference>
<feature type="transmembrane region" description="Helical" evidence="15">
    <location>
        <begin position="225"/>
        <end position="246"/>
    </location>
</feature>
<dbReference type="Gene3D" id="3.30.450.20">
    <property type="entry name" value="PAS domain"/>
    <property type="match status" value="1"/>
</dbReference>
<dbReference type="CDD" id="cd16922">
    <property type="entry name" value="HATPase_EvgS-ArcB-TorS-like"/>
    <property type="match status" value="1"/>
</dbReference>
<dbReference type="EMBL" id="FOQG01000010">
    <property type="protein sequence ID" value="SFI58955.1"/>
    <property type="molecule type" value="Genomic_DNA"/>
</dbReference>
<evidence type="ECO:0000256" key="1">
    <source>
        <dbReference type="ARBA" id="ARBA00000085"/>
    </source>
</evidence>
<dbReference type="Gene3D" id="1.10.287.130">
    <property type="match status" value="1"/>
</dbReference>
<comment type="similarity">
    <text evidence="3">In the N-terminal section; belongs to the phytochrome family.</text>
</comment>
<feature type="domain" description="Response regulatory" evidence="17">
    <location>
        <begin position="855"/>
        <end position="972"/>
    </location>
</feature>
<feature type="transmembrane region" description="Helical" evidence="15">
    <location>
        <begin position="103"/>
        <end position="123"/>
    </location>
</feature>
<proteinExistence type="inferred from homology"/>
<dbReference type="FunFam" id="1.10.287.130:FF:000002">
    <property type="entry name" value="Two-component osmosensing histidine kinase"/>
    <property type="match status" value="1"/>
</dbReference>
<dbReference type="CDD" id="cd00156">
    <property type="entry name" value="REC"/>
    <property type="match status" value="1"/>
</dbReference>
<feature type="transmembrane region" description="Helical" evidence="15">
    <location>
        <begin position="198"/>
        <end position="219"/>
    </location>
</feature>
<dbReference type="SMART" id="SM00448">
    <property type="entry name" value="REC"/>
    <property type="match status" value="2"/>
</dbReference>
<dbReference type="NCBIfam" id="TIGR00229">
    <property type="entry name" value="sensory_box"/>
    <property type="match status" value="1"/>
</dbReference>
<dbReference type="PRINTS" id="PR00344">
    <property type="entry name" value="BCTRLSENSOR"/>
</dbReference>
<dbReference type="Pfam" id="PF02518">
    <property type="entry name" value="HATPase_c"/>
    <property type="match status" value="1"/>
</dbReference>
<evidence type="ECO:0000256" key="12">
    <source>
        <dbReference type="ARBA" id="ARBA00068150"/>
    </source>
</evidence>
<dbReference type="RefSeq" id="WP_091114218.1">
    <property type="nucleotide sequence ID" value="NZ_BKAF01000012.1"/>
</dbReference>
<evidence type="ECO:0000259" key="16">
    <source>
        <dbReference type="PROSITE" id="PS50109"/>
    </source>
</evidence>
<dbReference type="Proteomes" id="UP000198649">
    <property type="component" value="Unassembled WGS sequence"/>
</dbReference>
<evidence type="ECO:0000256" key="6">
    <source>
        <dbReference type="ARBA" id="ARBA00022679"/>
    </source>
</evidence>
<keyword evidence="9" id="KW-0067">ATP-binding</keyword>
<feature type="domain" description="Response regulatory" evidence="17">
    <location>
        <begin position="712"/>
        <end position="831"/>
    </location>
</feature>
<feature type="modified residue" description="4-aspartylphosphate" evidence="14">
    <location>
        <position position="904"/>
    </location>
</feature>
<feature type="transmembrane region" description="Helical" evidence="15">
    <location>
        <begin position="71"/>
        <end position="91"/>
    </location>
</feature>
<evidence type="ECO:0000256" key="11">
    <source>
        <dbReference type="ARBA" id="ARBA00064003"/>
    </source>
</evidence>
<dbReference type="InterPro" id="IPR003661">
    <property type="entry name" value="HisK_dim/P_dom"/>
</dbReference>
<dbReference type="SUPFAM" id="SSF55874">
    <property type="entry name" value="ATPase domain of HSP90 chaperone/DNA topoisomerase II/histidine kinase"/>
    <property type="match status" value="1"/>
</dbReference>
<dbReference type="Pfam" id="PF00512">
    <property type="entry name" value="HisKA"/>
    <property type="match status" value="1"/>
</dbReference>
<dbReference type="InterPro" id="IPR035965">
    <property type="entry name" value="PAS-like_dom_sf"/>
</dbReference>
<keyword evidence="15" id="KW-0472">Membrane</keyword>
<evidence type="ECO:0000256" key="7">
    <source>
        <dbReference type="ARBA" id="ARBA00022741"/>
    </source>
</evidence>
<evidence type="ECO:0000256" key="2">
    <source>
        <dbReference type="ARBA" id="ARBA00004236"/>
    </source>
</evidence>
<feature type="domain" description="Histidine kinase" evidence="16">
    <location>
        <begin position="473"/>
        <end position="694"/>
    </location>
</feature>
<keyword evidence="20" id="KW-1185">Reference proteome</keyword>
<evidence type="ECO:0000256" key="14">
    <source>
        <dbReference type="PROSITE-ProRule" id="PRU00169"/>
    </source>
</evidence>
<keyword evidence="15" id="KW-1133">Transmembrane helix</keyword>
<keyword evidence="10" id="KW-0902">Two-component regulatory system</keyword>
<dbReference type="EC" id="2.7.13.3" evidence="4"/>
<evidence type="ECO:0000256" key="10">
    <source>
        <dbReference type="ARBA" id="ARBA00023012"/>
    </source>
</evidence>
<name>A0A1I3JG87_9ACTN</name>
<dbReference type="Pfam" id="PF00072">
    <property type="entry name" value="Response_reg"/>
    <property type="match status" value="2"/>
</dbReference>
<dbReference type="PROSITE" id="PS50109">
    <property type="entry name" value="HIS_KIN"/>
    <property type="match status" value="1"/>
</dbReference>
<evidence type="ECO:0000259" key="18">
    <source>
        <dbReference type="PROSITE" id="PS50112"/>
    </source>
</evidence>
<dbReference type="Pfam" id="PF13188">
    <property type="entry name" value="PAS_8"/>
    <property type="match status" value="1"/>
</dbReference>
<evidence type="ECO:0000256" key="13">
    <source>
        <dbReference type="ARBA" id="ARBA00074306"/>
    </source>
</evidence>
<feature type="domain" description="PAS" evidence="18">
    <location>
        <begin position="331"/>
        <end position="368"/>
    </location>
</feature>
<dbReference type="FunFam" id="3.30.565.10:FF:000010">
    <property type="entry name" value="Sensor histidine kinase RcsC"/>
    <property type="match status" value="1"/>
</dbReference>
<evidence type="ECO:0000313" key="19">
    <source>
        <dbReference type="EMBL" id="SFI58955.1"/>
    </source>
</evidence>
<keyword evidence="7" id="KW-0547">Nucleotide-binding</keyword>
<keyword evidence="6" id="KW-0808">Transferase</keyword>
<dbReference type="InterPro" id="IPR000014">
    <property type="entry name" value="PAS"/>
</dbReference>
<protein>
    <recommendedName>
        <fullName evidence="13">Circadian input-output histidine kinase CikA</fullName>
        <ecNumber evidence="4">2.7.13.3</ecNumber>
    </recommendedName>
    <alternativeName>
        <fullName evidence="12">Sensory/regulatory protein RpfC</fullName>
    </alternativeName>
</protein>
<dbReference type="Gene3D" id="3.40.50.2300">
    <property type="match status" value="2"/>
</dbReference>
<evidence type="ECO:0000313" key="20">
    <source>
        <dbReference type="Proteomes" id="UP000198649"/>
    </source>
</evidence>
<comment type="subunit">
    <text evidence="11">At low DSF concentrations, interacts with RpfF.</text>
</comment>
<feature type="modified residue" description="4-aspartylphosphate" evidence="14">
    <location>
        <position position="766"/>
    </location>
</feature>
<accession>A0A1I3JG87</accession>
<evidence type="ECO:0000259" key="17">
    <source>
        <dbReference type="PROSITE" id="PS50110"/>
    </source>
</evidence>
<dbReference type="PANTHER" id="PTHR45339:SF1">
    <property type="entry name" value="HYBRID SIGNAL TRANSDUCTION HISTIDINE KINASE J"/>
    <property type="match status" value="1"/>
</dbReference>
<dbReference type="OrthoDB" id="9810730at2"/>